<organism evidence="2 3">
    <name type="scientific">Kockovaella imperatae</name>
    <dbReference type="NCBI Taxonomy" id="4999"/>
    <lineage>
        <taxon>Eukaryota</taxon>
        <taxon>Fungi</taxon>
        <taxon>Dikarya</taxon>
        <taxon>Basidiomycota</taxon>
        <taxon>Agaricomycotina</taxon>
        <taxon>Tremellomycetes</taxon>
        <taxon>Tremellales</taxon>
        <taxon>Cuniculitremaceae</taxon>
        <taxon>Kockovaella</taxon>
    </lineage>
</organism>
<keyword evidence="3" id="KW-1185">Reference proteome</keyword>
<sequence>MSSNSREHISTVGTATSTHYLEHINGWPHYVSTTVAFRKDLAPSREWLADHLSQAQKRYPDLRLEFVNLPRPSGHEGVWSSIHWKLREKPWALDDVYTELPDVPSSTLEAWQIALEIAEKESLVSRPLWMIQRMTAADTVYLSFTMSHKFLDGLGMVNLVRILLTPNFDGLPDETDLGHFVKNLEIPSKVIPEKPYEPWTPRPQPETTEAPIWPHAPEDYGHLISLDHPQIFEELDLPADDVMAISRNAKSHQIPTLNPVLLASFLQALSEELDVHRRFQYIVPIGTRKSTDPFFFSGYSTAVFPVTSPKPHEKILWEVAKEVADGIKAALDESNAPPPPPAPAPAETKDEAENIEDGTSPAMADPPAIATEQPEFSPESSWKRMQEIMQSERFYKFSMVFSNLTRLPWLNDIRGVDDFLWGQSMNICPAPFIINLVGWKGGVRATVGFRDGCGVSAAQGEQIAKRWRRILAAAATDEDIVNGTEKLEL</sequence>
<dbReference type="GeneID" id="33558876"/>
<dbReference type="OrthoDB" id="2150604at2759"/>
<name>A0A1Y1U922_9TREE</name>
<comment type="caution">
    <text evidence="2">The sequence shown here is derived from an EMBL/GenBank/DDBJ whole genome shotgun (WGS) entry which is preliminary data.</text>
</comment>
<gene>
    <name evidence="2" type="ORF">BD324DRAFT_637997</name>
</gene>
<feature type="region of interest" description="Disordered" evidence="1">
    <location>
        <begin position="331"/>
        <end position="383"/>
    </location>
</feature>
<dbReference type="STRING" id="4999.A0A1Y1U922"/>
<evidence type="ECO:0000313" key="3">
    <source>
        <dbReference type="Proteomes" id="UP000193218"/>
    </source>
</evidence>
<evidence type="ECO:0000256" key="1">
    <source>
        <dbReference type="SAM" id="MobiDB-lite"/>
    </source>
</evidence>
<evidence type="ECO:0008006" key="4">
    <source>
        <dbReference type="Google" id="ProtNLM"/>
    </source>
</evidence>
<accession>A0A1Y1U922</accession>
<evidence type="ECO:0000313" key="2">
    <source>
        <dbReference type="EMBL" id="ORX34006.1"/>
    </source>
</evidence>
<protein>
    <recommendedName>
        <fullName evidence="4">Alcohol acetyltransferase</fullName>
    </recommendedName>
</protein>
<reference evidence="2 3" key="1">
    <citation type="submission" date="2017-03" db="EMBL/GenBank/DDBJ databases">
        <title>Widespread Adenine N6-methylation of Active Genes in Fungi.</title>
        <authorList>
            <consortium name="DOE Joint Genome Institute"/>
            <person name="Mondo S.J."/>
            <person name="Dannebaum R.O."/>
            <person name="Kuo R.C."/>
            <person name="Louie K.B."/>
            <person name="Bewick A.J."/>
            <person name="Labutti K."/>
            <person name="Haridas S."/>
            <person name="Kuo A."/>
            <person name="Salamov A."/>
            <person name="Ahrendt S.R."/>
            <person name="Lau R."/>
            <person name="Bowen B.P."/>
            <person name="Lipzen A."/>
            <person name="Sullivan W."/>
            <person name="Andreopoulos W.B."/>
            <person name="Clum A."/>
            <person name="Lindquist E."/>
            <person name="Daum C."/>
            <person name="Northen T.R."/>
            <person name="Ramamoorthy G."/>
            <person name="Schmitz R.J."/>
            <person name="Gryganskyi A."/>
            <person name="Culley D."/>
            <person name="Magnuson J."/>
            <person name="James T.Y."/>
            <person name="O'Malley M.A."/>
            <person name="Stajich J.E."/>
            <person name="Spatafora J.W."/>
            <person name="Visel A."/>
            <person name="Grigoriev I.V."/>
        </authorList>
    </citation>
    <scope>NUCLEOTIDE SEQUENCE [LARGE SCALE GENOMIC DNA]</scope>
    <source>
        <strain evidence="2 3">NRRL Y-17943</strain>
    </source>
</reference>
<dbReference type="RefSeq" id="XP_021868294.1">
    <property type="nucleotide sequence ID" value="XM_022017067.1"/>
</dbReference>
<proteinExistence type="predicted"/>
<dbReference type="AlphaFoldDB" id="A0A1Y1U922"/>
<dbReference type="EMBL" id="NBSH01000016">
    <property type="protein sequence ID" value="ORX34006.1"/>
    <property type="molecule type" value="Genomic_DNA"/>
</dbReference>
<dbReference type="Proteomes" id="UP000193218">
    <property type="component" value="Unassembled WGS sequence"/>
</dbReference>
<dbReference type="InParanoid" id="A0A1Y1U922"/>